<organism evidence="9 10">
    <name type="scientific">Tistrella mobilis</name>
    <dbReference type="NCBI Taxonomy" id="171437"/>
    <lineage>
        <taxon>Bacteria</taxon>
        <taxon>Pseudomonadati</taxon>
        <taxon>Pseudomonadota</taxon>
        <taxon>Alphaproteobacteria</taxon>
        <taxon>Geminicoccales</taxon>
        <taxon>Geminicoccaceae</taxon>
        <taxon>Tistrella</taxon>
    </lineage>
</organism>
<feature type="transmembrane region" description="Helical" evidence="7">
    <location>
        <begin position="164"/>
        <end position="184"/>
    </location>
</feature>
<evidence type="ECO:0000313" key="9">
    <source>
        <dbReference type="EMBL" id="KYO53063.1"/>
    </source>
</evidence>
<evidence type="ECO:0000256" key="5">
    <source>
        <dbReference type="ARBA" id="ARBA00022989"/>
    </source>
</evidence>
<dbReference type="Gene3D" id="1.10.3720.10">
    <property type="entry name" value="MetI-like"/>
    <property type="match status" value="1"/>
</dbReference>
<feature type="transmembrane region" description="Helical" evidence="7">
    <location>
        <begin position="133"/>
        <end position="158"/>
    </location>
</feature>
<comment type="similarity">
    <text evidence="7">Belongs to the binding-protein-dependent transport system permease family.</text>
</comment>
<keyword evidence="5 7" id="KW-1133">Transmembrane helix</keyword>
<dbReference type="GO" id="GO:0071916">
    <property type="term" value="F:dipeptide transmembrane transporter activity"/>
    <property type="evidence" value="ECO:0007669"/>
    <property type="project" value="TreeGrafter"/>
</dbReference>
<keyword evidence="3" id="KW-1003">Cell membrane</keyword>
<evidence type="ECO:0000256" key="6">
    <source>
        <dbReference type="ARBA" id="ARBA00023136"/>
    </source>
</evidence>
<dbReference type="RefSeq" id="WP_062763789.1">
    <property type="nucleotide sequence ID" value="NZ_CP121045.1"/>
</dbReference>
<dbReference type="AlphaFoldDB" id="A0A162L3C5"/>
<gene>
    <name evidence="9" type="ORF">AUP44_27210</name>
</gene>
<dbReference type="PANTHER" id="PTHR43163:SF6">
    <property type="entry name" value="DIPEPTIDE TRANSPORT SYSTEM PERMEASE PROTEIN DPPB-RELATED"/>
    <property type="match status" value="1"/>
</dbReference>
<dbReference type="OrthoDB" id="7834831at2"/>
<reference evidence="9 10" key="1">
    <citation type="submission" date="2015-12" db="EMBL/GenBank/DDBJ databases">
        <title>Genome sequence of Tistrella mobilis MCCC 1A02139.</title>
        <authorList>
            <person name="Lu L."/>
            <person name="Lai Q."/>
            <person name="Shao Z."/>
            <person name="Qian P."/>
        </authorList>
    </citation>
    <scope>NUCLEOTIDE SEQUENCE [LARGE SCALE GENOMIC DNA]</scope>
    <source>
        <strain evidence="9 10">MCCC 1A02139</strain>
    </source>
</reference>
<dbReference type="Proteomes" id="UP000075787">
    <property type="component" value="Unassembled WGS sequence"/>
</dbReference>
<feature type="domain" description="ABC transmembrane type-1" evidence="8">
    <location>
        <begin position="94"/>
        <end position="295"/>
    </location>
</feature>
<dbReference type="InterPro" id="IPR035906">
    <property type="entry name" value="MetI-like_sf"/>
</dbReference>
<name>A0A162L3C5_9PROT</name>
<keyword evidence="4 7" id="KW-0812">Transmembrane</keyword>
<dbReference type="GeneID" id="97242388"/>
<feature type="transmembrane region" description="Helical" evidence="7">
    <location>
        <begin position="270"/>
        <end position="291"/>
    </location>
</feature>
<evidence type="ECO:0000256" key="7">
    <source>
        <dbReference type="RuleBase" id="RU363032"/>
    </source>
</evidence>
<dbReference type="SUPFAM" id="SSF161098">
    <property type="entry name" value="MetI-like"/>
    <property type="match status" value="1"/>
</dbReference>
<evidence type="ECO:0000259" key="8">
    <source>
        <dbReference type="PROSITE" id="PS50928"/>
    </source>
</evidence>
<dbReference type="CDD" id="cd06261">
    <property type="entry name" value="TM_PBP2"/>
    <property type="match status" value="1"/>
</dbReference>
<evidence type="ECO:0000256" key="1">
    <source>
        <dbReference type="ARBA" id="ARBA00004651"/>
    </source>
</evidence>
<dbReference type="Pfam" id="PF00528">
    <property type="entry name" value="BPD_transp_1"/>
    <property type="match status" value="1"/>
</dbReference>
<protein>
    <submittedName>
        <fullName evidence="9">ABC transporter permease</fullName>
    </submittedName>
</protein>
<evidence type="ECO:0000256" key="2">
    <source>
        <dbReference type="ARBA" id="ARBA00022448"/>
    </source>
</evidence>
<comment type="caution">
    <text evidence="9">The sequence shown here is derived from an EMBL/GenBank/DDBJ whole genome shotgun (WGS) entry which is preliminary data.</text>
</comment>
<dbReference type="PANTHER" id="PTHR43163">
    <property type="entry name" value="DIPEPTIDE TRANSPORT SYSTEM PERMEASE PROTEIN DPPB-RELATED"/>
    <property type="match status" value="1"/>
</dbReference>
<proteinExistence type="inferred from homology"/>
<keyword evidence="6 7" id="KW-0472">Membrane</keyword>
<evidence type="ECO:0000256" key="4">
    <source>
        <dbReference type="ARBA" id="ARBA00022692"/>
    </source>
</evidence>
<dbReference type="PROSITE" id="PS50928">
    <property type="entry name" value="ABC_TM1"/>
    <property type="match status" value="1"/>
</dbReference>
<sequence length="312" mass="32690">MSRALLIRLARTLVTALICITLTFVVLRLSGDPLDALLPEDAPQSIRDAYAARLGLDQPLHAQYLGYLGGLATGDFGRSLLDGRSAAGVVAERLPATLLLGGTAFALALLIGIPAGTIAALRRGTPVDRGVMGAAVFGYAMPNFFLGLVLILIFALWLRVLPSSGFGTAAHLVLPALTLGTAMAGKLARFVRGAVLDVAGQLHQRVARGKRLGRLRLFTAHLAPNAAVPVITFLGFEAGLLVGGGVVVESVFGWPGVGRLLVQSVAARDLAVVQTIILMIALAMILANLAADLLHARLDPRVRAALEGEIRR</sequence>
<dbReference type="GO" id="GO:0005886">
    <property type="term" value="C:plasma membrane"/>
    <property type="evidence" value="ECO:0007669"/>
    <property type="project" value="UniProtKB-SubCell"/>
</dbReference>
<evidence type="ECO:0000256" key="3">
    <source>
        <dbReference type="ARBA" id="ARBA00022475"/>
    </source>
</evidence>
<evidence type="ECO:0000313" key="10">
    <source>
        <dbReference type="Proteomes" id="UP000075787"/>
    </source>
</evidence>
<dbReference type="InterPro" id="IPR000515">
    <property type="entry name" value="MetI-like"/>
</dbReference>
<accession>A0A162L3C5</accession>
<comment type="subcellular location">
    <subcellularLocation>
        <location evidence="1 7">Cell membrane</location>
        <topology evidence="1 7">Multi-pass membrane protein</topology>
    </subcellularLocation>
</comment>
<keyword evidence="2 7" id="KW-0813">Transport</keyword>
<feature type="transmembrane region" description="Helical" evidence="7">
    <location>
        <begin position="98"/>
        <end position="121"/>
    </location>
</feature>
<feature type="transmembrane region" description="Helical" evidence="7">
    <location>
        <begin position="12"/>
        <end position="31"/>
    </location>
</feature>
<dbReference type="EMBL" id="LPZR01000128">
    <property type="protein sequence ID" value="KYO53063.1"/>
    <property type="molecule type" value="Genomic_DNA"/>
</dbReference>